<feature type="coiled-coil region" evidence="1">
    <location>
        <begin position="644"/>
        <end position="671"/>
    </location>
</feature>
<protein>
    <recommendedName>
        <fullName evidence="3">FAR1 domain-containing protein</fullName>
    </recommendedName>
</protein>
<gene>
    <name evidence="4" type="ORF">F0562_034619</name>
</gene>
<feature type="domain" description="FAR1" evidence="3">
    <location>
        <begin position="299"/>
        <end position="390"/>
    </location>
</feature>
<feature type="domain" description="FAR1" evidence="3">
    <location>
        <begin position="98"/>
        <end position="186"/>
    </location>
</feature>
<accession>A0A5J5AAM5</accession>
<feature type="chain" id="PRO_5023848305" description="FAR1 domain-containing protein" evidence="2">
    <location>
        <begin position="18"/>
        <end position="705"/>
    </location>
</feature>
<evidence type="ECO:0000313" key="5">
    <source>
        <dbReference type="Proteomes" id="UP000325577"/>
    </source>
</evidence>
<dbReference type="InterPro" id="IPR004330">
    <property type="entry name" value="FAR1_DNA_bnd_dom"/>
</dbReference>
<dbReference type="Pfam" id="PF03101">
    <property type="entry name" value="FAR1"/>
    <property type="match status" value="3"/>
</dbReference>
<name>A0A5J5AAM5_9ASTE</name>
<dbReference type="OrthoDB" id="1487673at2759"/>
<reference evidence="4 5" key="1">
    <citation type="submission" date="2019-09" db="EMBL/GenBank/DDBJ databases">
        <title>A chromosome-level genome assembly of the Chinese tupelo Nyssa sinensis.</title>
        <authorList>
            <person name="Yang X."/>
            <person name="Kang M."/>
            <person name="Yang Y."/>
            <person name="Xiong H."/>
            <person name="Wang M."/>
            <person name="Zhang Z."/>
            <person name="Wang Z."/>
            <person name="Wu H."/>
            <person name="Ma T."/>
            <person name="Liu J."/>
            <person name="Xi Z."/>
        </authorList>
    </citation>
    <scope>NUCLEOTIDE SEQUENCE [LARGE SCALE GENOMIC DNA]</scope>
    <source>
        <strain evidence="4">J267</strain>
        <tissue evidence="4">Leaf</tissue>
    </source>
</reference>
<evidence type="ECO:0000256" key="2">
    <source>
        <dbReference type="SAM" id="SignalP"/>
    </source>
</evidence>
<evidence type="ECO:0000259" key="3">
    <source>
        <dbReference type="Pfam" id="PF03101"/>
    </source>
</evidence>
<dbReference type="AlphaFoldDB" id="A0A5J5AAM5"/>
<dbReference type="PANTHER" id="PTHR46328">
    <property type="entry name" value="FAR-RED IMPAIRED RESPONSIVE (FAR1) FAMILY PROTEIN-RELATED"/>
    <property type="match status" value="1"/>
</dbReference>
<keyword evidence="5" id="KW-1185">Reference proteome</keyword>
<proteinExistence type="predicted"/>
<feature type="signal peptide" evidence="2">
    <location>
        <begin position="1"/>
        <end position="17"/>
    </location>
</feature>
<dbReference type="PANTHER" id="PTHR46328:SF27">
    <property type="entry name" value="OS12G0287500 PROTEIN"/>
    <property type="match status" value="1"/>
</dbReference>
<organism evidence="4 5">
    <name type="scientific">Nyssa sinensis</name>
    <dbReference type="NCBI Taxonomy" id="561372"/>
    <lineage>
        <taxon>Eukaryota</taxon>
        <taxon>Viridiplantae</taxon>
        <taxon>Streptophyta</taxon>
        <taxon>Embryophyta</taxon>
        <taxon>Tracheophyta</taxon>
        <taxon>Spermatophyta</taxon>
        <taxon>Magnoliopsida</taxon>
        <taxon>eudicotyledons</taxon>
        <taxon>Gunneridae</taxon>
        <taxon>Pentapetalae</taxon>
        <taxon>asterids</taxon>
        <taxon>Cornales</taxon>
        <taxon>Nyssaceae</taxon>
        <taxon>Nyssa</taxon>
    </lineage>
</organism>
<evidence type="ECO:0000256" key="1">
    <source>
        <dbReference type="SAM" id="Coils"/>
    </source>
</evidence>
<sequence length="705" mass="81592">MKLSFLLSLVMITANFCNIPFRAEKLALSKTSTASPDYCYVIQQFEPEYLIYMETPIEDKFVTTESLTGVESGLHEVGTNQEPYEGMLFDSDEAAKAFYDDYARRVGFLTRIVSSRKSEQDGSIISRRLACNKEGYNLNSQKTSRVRIRKRESKREGCMAMILVKREKPGKWVVTKFVREHNHPLVISSGKSLPTPDDKDRRIRELSFELHCANQRFELRFFFSPMASTSGQGFNSNRIYRRWLAETFDGHETAEDELSDNLNENDDIIQPSTENLPLSLTPLEPYVGMEFESAEDAREFYEMYGRRMGFTIRNNRTRRSLKDNSIIGREFVCSKEGFRADKYANRENRILPSRPATREGCNAMLRIAAKDGGKWVIYGFIEEHNHELNPSKMPPRRSHRIAFCEDEKDLKIRELSTELHRERKKSAAYQEQLEMVLKYVEEHTQQLSLKVELVFKTIKSSSKIIMSGTSGGHDFFDSDHGSDDESFAREDGPLHSCNSDIVVNDDLIFMEPSASGSVENLEPFTGMTFRSLDDARDFYYEYAKRTGFTIRTNRIRHSLKNTAIIGRDFVCSREGFRAAKHALRKDRVLPPRPITREGCKAMIRLAARDGGKWLVTKFVQEHNHKLMTNCKFPGELPTVNILSEEEKDKKIQDLHDELQHERERSASFQRQLRLILKDLEEHTDFMSIRVEDIVYSMKEIELDDV</sequence>
<feature type="domain" description="FAR1" evidence="3">
    <location>
        <begin position="537"/>
        <end position="627"/>
    </location>
</feature>
<evidence type="ECO:0000313" key="4">
    <source>
        <dbReference type="EMBL" id="KAA8527284.1"/>
    </source>
</evidence>
<keyword evidence="2" id="KW-0732">Signal</keyword>
<dbReference type="EMBL" id="CM018045">
    <property type="protein sequence ID" value="KAA8527284.1"/>
    <property type="molecule type" value="Genomic_DNA"/>
</dbReference>
<dbReference type="Proteomes" id="UP000325577">
    <property type="component" value="Linkage Group LG21"/>
</dbReference>
<keyword evidence="1" id="KW-0175">Coiled coil</keyword>